<reference evidence="1" key="1">
    <citation type="journal article" date="2014" name="Int. J. Syst. Evol. Microbiol.">
        <title>Complete genome sequence of Corynebacterium casei LMG S-19264T (=DSM 44701T), isolated from a smear-ripened cheese.</title>
        <authorList>
            <consortium name="US DOE Joint Genome Institute (JGI-PGF)"/>
            <person name="Walter F."/>
            <person name="Albersmeier A."/>
            <person name="Kalinowski J."/>
            <person name="Ruckert C."/>
        </authorList>
    </citation>
    <scope>NUCLEOTIDE SEQUENCE</scope>
    <source>
        <strain evidence="1">CGMCC 1.7081</strain>
    </source>
</reference>
<reference evidence="1" key="2">
    <citation type="submission" date="2020-09" db="EMBL/GenBank/DDBJ databases">
        <authorList>
            <person name="Sun Q."/>
            <person name="Zhou Y."/>
        </authorList>
    </citation>
    <scope>NUCLEOTIDE SEQUENCE</scope>
    <source>
        <strain evidence="1">CGMCC 1.7081</strain>
    </source>
</reference>
<accession>A0A8J3HA03</accession>
<name>A0A8J3HA03_9RHOB</name>
<keyword evidence="2" id="KW-1185">Reference proteome</keyword>
<dbReference type="Proteomes" id="UP000611500">
    <property type="component" value="Unassembled WGS sequence"/>
</dbReference>
<organism evidence="1 2">
    <name type="scientific">Pseudodonghicola xiamenensis</name>
    <dbReference type="NCBI Taxonomy" id="337702"/>
    <lineage>
        <taxon>Bacteria</taxon>
        <taxon>Pseudomonadati</taxon>
        <taxon>Pseudomonadota</taxon>
        <taxon>Alphaproteobacteria</taxon>
        <taxon>Rhodobacterales</taxon>
        <taxon>Paracoccaceae</taxon>
        <taxon>Pseudodonghicola</taxon>
    </lineage>
</organism>
<dbReference type="EMBL" id="BNAP01000083">
    <property type="protein sequence ID" value="GHH06370.1"/>
    <property type="molecule type" value="Genomic_DNA"/>
</dbReference>
<proteinExistence type="predicted"/>
<comment type="caution">
    <text evidence="1">The sequence shown here is derived from an EMBL/GenBank/DDBJ whole genome shotgun (WGS) entry which is preliminary data.</text>
</comment>
<evidence type="ECO:0000313" key="1">
    <source>
        <dbReference type="EMBL" id="GHH06370.1"/>
    </source>
</evidence>
<dbReference type="AlphaFoldDB" id="A0A8J3HA03"/>
<evidence type="ECO:0000313" key="2">
    <source>
        <dbReference type="Proteomes" id="UP000611500"/>
    </source>
</evidence>
<protein>
    <submittedName>
        <fullName evidence="1">Uncharacterized protein</fullName>
    </submittedName>
</protein>
<dbReference type="RefSeq" id="WP_189658445.1">
    <property type="nucleotide sequence ID" value="NZ_BNAP01000083.1"/>
</dbReference>
<gene>
    <name evidence="1" type="ORF">GCM10010961_45170</name>
</gene>
<sequence>MSHARPSDRYRMAEMKRCHDHATAGRAGSGGDCTASGTSQGEAAFQLGEGGCVQPTE</sequence>